<comment type="caution">
    <text evidence="1">The sequence shown here is derived from an EMBL/GenBank/DDBJ whole genome shotgun (WGS) entry which is preliminary data.</text>
</comment>
<protein>
    <submittedName>
        <fullName evidence="1">Uncharacterized protein</fullName>
    </submittedName>
</protein>
<reference evidence="1" key="1">
    <citation type="journal article" date="2015" name="Nature">
        <title>Complex archaea that bridge the gap between prokaryotes and eukaryotes.</title>
        <authorList>
            <person name="Spang A."/>
            <person name="Saw J.H."/>
            <person name="Jorgensen S.L."/>
            <person name="Zaremba-Niedzwiedzka K."/>
            <person name="Martijn J."/>
            <person name="Lind A.E."/>
            <person name="van Eijk R."/>
            <person name="Schleper C."/>
            <person name="Guy L."/>
            <person name="Ettema T.J."/>
        </authorList>
    </citation>
    <scope>NUCLEOTIDE SEQUENCE</scope>
</reference>
<sequence length="60" mass="6943">MKKSTINIANEGTIILAKSIITKIDYQIEKRFAYVFIRLTYDDATKLKTMLNESIHPPNK</sequence>
<dbReference type="AlphaFoldDB" id="A0A0F9EFY1"/>
<name>A0A0F9EFY1_9ZZZZ</name>
<organism evidence="1">
    <name type="scientific">marine sediment metagenome</name>
    <dbReference type="NCBI Taxonomy" id="412755"/>
    <lineage>
        <taxon>unclassified sequences</taxon>
        <taxon>metagenomes</taxon>
        <taxon>ecological metagenomes</taxon>
    </lineage>
</organism>
<dbReference type="EMBL" id="LAZR01025144">
    <property type="protein sequence ID" value="KKL72849.1"/>
    <property type="molecule type" value="Genomic_DNA"/>
</dbReference>
<proteinExistence type="predicted"/>
<accession>A0A0F9EFY1</accession>
<evidence type="ECO:0000313" key="1">
    <source>
        <dbReference type="EMBL" id="KKL72849.1"/>
    </source>
</evidence>
<gene>
    <name evidence="1" type="ORF">LCGC14_2080820</name>
</gene>